<evidence type="ECO:0000256" key="1">
    <source>
        <dbReference type="SAM" id="Phobius"/>
    </source>
</evidence>
<name>A0A7W4LKR3_9GAMM</name>
<dbReference type="PANTHER" id="PTHR34205">
    <property type="entry name" value="TRANSMEMBRANE PROTEIN"/>
    <property type="match status" value="1"/>
</dbReference>
<feature type="transmembrane region" description="Helical" evidence="1">
    <location>
        <begin position="31"/>
        <end position="48"/>
    </location>
</feature>
<dbReference type="EMBL" id="JACJUD010000002">
    <property type="protein sequence ID" value="MBB2494961.1"/>
    <property type="molecule type" value="Genomic_DNA"/>
</dbReference>
<evidence type="ECO:0000313" key="3">
    <source>
        <dbReference type="Proteomes" id="UP000542720"/>
    </source>
</evidence>
<accession>A0A7W4LKR3</accession>
<dbReference type="Proteomes" id="UP000542720">
    <property type="component" value="Unassembled WGS sequence"/>
</dbReference>
<feature type="transmembrane region" description="Helical" evidence="1">
    <location>
        <begin position="54"/>
        <end position="73"/>
    </location>
</feature>
<comment type="caution">
    <text evidence="2">The sequence shown here is derived from an EMBL/GenBank/DDBJ whole genome shotgun (WGS) entry which is preliminary data.</text>
</comment>
<keyword evidence="1" id="KW-0812">Transmembrane</keyword>
<dbReference type="PANTHER" id="PTHR34205:SF2">
    <property type="entry name" value="DUF962 DOMAIN-CONTAINING PROTEIN"/>
    <property type="match status" value="1"/>
</dbReference>
<sequence length="105" mass="12384">MSTATTERYQSFAEFYPYYLQEHSNDICRRLHYVGSLLVLSLIGYAVFTQQWLWLLAVPFAGYGFAWVGHFVFEKNKPATFQYPFYSLMGDWVMLKDALTGRIRF</sequence>
<keyword evidence="3" id="KW-1185">Reference proteome</keyword>
<dbReference type="RefSeq" id="WP_183088519.1">
    <property type="nucleotide sequence ID" value="NZ_JACJUD010000002.1"/>
</dbReference>
<dbReference type="AlphaFoldDB" id="A0A7W4LKR3"/>
<evidence type="ECO:0000313" key="2">
    <source>
        <dbReference type="EMBL" id="MBB2494961.1"/>
    </source>
</evidence>
<gene>
    <name evidence="2" type="ORF">H3H51_07990</name>
</gene>
<proteinExistence type="predicted"/>
<dbReference type="InterPro" id="IPR009305">
    <property type="entry name" value="Mpo1-like"/>
</dbReference>
<keyword evidence="1" id="KW-0472">Membrane</keyword>
<dbReference type="Pfam" id="PF06127">
    <property type="entry name" value="Mpo1-like"/>
    <property type="match status" value="1"/>
</dbReference>
<keyword evidence="1" id="KW-1133">Transmembrane helix</keyword>
<protein>
    <submittedName>
        <fullName evidence="2">DUF962 domain-containing protein</fullName>
    </submittedName>
</protein>
<reference evidence="2 3" key="1">
    <citation type="submission" date="2020-08" db="EMBL/GenBank/DDBJ databases">
        <authorList>
            <person name="Kim C.M."/>
        </authorList>
    </citation>
    <scope>NUCLEOTIDE SEQUENCE [LARGE SCALE GENOMIC DNA]</scope>
    <source>
        <strain evidence="2 3">UL070</strain>
    </source>
</reference>
<organism evidence="2 3">
    <name type="scientific">Aquipseudomonas ullengensis</name>
    <dbReference type="NCBI Taxonomy" id="2759166"/>
    <lineage>
        <taxon>Bacteria</taxon>
        <taxon>Pseudomonadati</taxon>
        <taxon>Pseudomonadota</taxon>
        <taxon>Gammaproteobacteria</taxon>
        <taxon>Pseudomonadales</taxon>
        <taxon>Pseudomonadaceae</taxon>
        <taxon>Aquipseudomonas</taxon>
    </lineage>
</organism>